<dbReference type="EMBL" id="DF967975">
    <property type="protein sequence ID" value="GAP19301.1"/>
    <property type="molecule type" value="Genomic_DNA"/>
</dbReference>
<protein>
    <submittedName>
        <fullName evidence="2">Uroporphyrinogen-III decarboxylase</fullName>
    </submittedName>
</protein>
<dbReference type="PANTHER" id="PTHR47099:SF1">
    <property type="entry name" value="METHYLCOBAMIDE:COM METHYLTRANSFERASE MTBA"/>
    <property type="match status" value="1"/>
</dbReference>
<dbReference type="InterPro" id="IPR052024">
    <property type="entry name" value="Methanogen_methyltrans"/>
</dbReference>
<sequence length="374" mass="42359">MTLEETPMTALSPELWQDLPYGEMKPRERVLAALAHQETDRVPADLWAVPEVWQRLSAHLGLTRREILRQFRVDARWVFPQYVGPVKELPGGVVQDAYGHLRRSHQHDYGSYSEYAGYPLAFARSAQDVYDWDWPQPTYWDPSNLAAELADLDREDDYFICYDLGGIFERSWGLLGFERFLSDLVENPEVPAAIMERMTDLYIGNFQRVMEATDGRVDMVYTWDDIAHQQGLLLSPAMWRRSILPHHQRLNRVLHAAPVKHMYHSCGAVFTIMGALIQELGIDVLNPLQPAAKGMDMGRIKAEHGAAVSFHGGVDIQNTLPKGTPQAVADEVRSRCEVLGAGGGYILAPSHYIQNDTPTENILAMYRTPRHSHA</sequence>
<dbReference type="InterPro" id="IPR038071">
    <property type="entry name" value="UROD/MetE-like_sf"/>
</dbReference>
<dbReference type="STRING" id="229921.ADN01_10540"/>
<evidence type="ECO:0000259" key="1">
    <source>
        <dbReference type="Pfam" id="PF01208"/>
    </source>
</evidence>
<accession>A0A0M8JPN5</accession>
<dbReference type="OrthoDB" id="9771599at2"/>
<feature type="domain" description="Uroporphyrinogen decarboxylase (URO-D)" evidence="1">
    <location>
        <begin position="176"/>
        <end position="368"/>
    </location>
</feature>
<dbReference type="Pfam" id="PF01208">
    <property type="entry name" value="URO-D"/>
    <property type="match status" value="1"/>
</dbReference>
<dbReference type="AlphaFoldDB" id="A0A0M8JPN5"/>
<keyword evidence="4" id="KW-1185">Reference proteome</keyword>
<dbReference type="InterPro" id="IPR000257">
    <property type="entry name" value="Uroporphyrinogen_deCOase"/>
</dbReference>
<dbReference type="GO" id="GO:0004853">
    <property type="term" value="F:uroporphyrinogen decarboxylase activity"/>
    <property type="evidence" value="ECO:0007669"/>
    <property type="project" value="InterPro"/>
</dbReference>
<reference evidence="2" key="1">
    <citation type="journal article" date="2015" name="Genome Announc.">
        <title>Draft Genome Sequences of Anaerolinea thermolimosa IMO-1, Bellilinea caldifistulae GOMI-1, Leptolinea tardivitalis YMTK-2, Levilinea saccharolytica KIBI-1, Longilinea arvoryzae KOME-1, Previously Described as Members of the Class Anaerolineae (Chloroflexi).</title>
        <authorList>
            <person name="Matsuura N."/>
            <person name="Tourlousse M.D."/>
            <person name="Ohashi A."/>
            <person name="Hugenholtz P."/>
            <person name="Sekiguchi Y."/>
        </authorList>
    </citation>
    <scope>NUCLEOTIDE SEQUENCE</scope>
    <source>
        <strain evidence="2">KIBI-1</strain>
    </source>
</reference>
<dbReference type="GO" id="GO:0006779">
    <property type="term" value="P:porphyrin-containing compound biosynthetic process"/>
    <property type="evidence" value="ECO:0007669"/>
    <property type="project" value="InterPro"/>
</dbReference>
<dbReference type="Proteomes" id="UP000050501">
    <property type="component" value="Unassembled WGS sequence"/>
</dbReference>
<dbReference type="PANTHER" id="PTHR47099">
    <property type="entry name" value="METHYLCOBAMIDE:COM METHYLTRANSFERASE MTBA"/>
    <property type="match status" value="1"/>
</dbReference>
<name>A0A0M8JPN5_9CHLR</name>
<evidence type="ECO:0000313" key="2">
    <source>
        <dbReference type="EMBL" id="GAP19301.1"/>
    </source>
</evidence>
<organism evidence="2">
    <name type="scientific">Levilinea saccharolytica</name>
    <dbReference type="NCBI Taxonomy" id="229921"/>
    <lineage>
        <taxon>Bacteria</taxon>
        <taxon>Bacillati</taxon>
        <taxon>Chloroflexota</taxon>
        <taxon>Anaerolineae</taxon>
        <taxon>Anaerolineales</taxon>
        <taxon>Anaerolineaceae</taxon>
        <taxon>Levilinea</taxon>
    </lineage>
</organism>
<dbReference type="EMBL" id="LGCM01000038">
    <property type="protein sequence ID" value="KPL80921.1"/>
    <property type="molecule type" value="Genomic_DNA"/>
</dbReference>
<reference evidence="3 4" key="2">
    <citation type="submission" date="2015-07" db="EMBL/GenBank/DDBJ databases">
        <title>Genome sequence of Levilinea saccharolytica DSM 16555.</title>
        <authorList>
            <person name="Hemp J."/>
            <person name="Ward L.M."/>
            <person name="Pace L.A."/>
            <person name="Fischer W.W."/>
        </authorList>
    </citation>
    <scope>NUCLEOTIDE SEQUENCE [LARGE SCALE GENOMIC DNA]</scope>
    <source>
        <strain evidence="3 4">KIBI-1</strain>
    </source>
</reference>
<proteinExistence type="predicted"/>
<dbReference type="Gene3D" id="3.20.20.210">
    <property type="match status" value="1"/>
</dbReference>
<dbReference type="SUPFAM" id="SSF51726">
    <property type="entry name" value="UROD/MetE-like"/>
    <property type="match status" value="1"/>
</dbReference>
<evidence type="ECO:0000313" key="4">
    <source>
        <dbReference type="Proteomes" id="UP000050501"/>
    </source>
</evidence>
<gene>
    <name evidence="3" type="ORF">ADN01_10540</name>
    <name evidence="2" type="ORF">LSAC_03203</name>
</gene>
<evidence type="ECO:0000313" key="3">
    <source>
        <dbReference type="EMBL" id="KPL80921.1"/>
    </source>
</evidence>